<gene>
    <name evidence="1" type="ORF">LCGC14_2942690</name>
</gene>
<comment type="caution">
    <text evidence="1">The sequence shown here is derived from an EMBL/GenBank/DDBJ whole genome shotgun (WGS) entry which is preliminary data.</text>
</comment>
<feature type="non-terminal residue" evidence="1">
    <location>
        <position position="1"/>
    </location>
</feature>
<proteinExistence type="predicted"/>
<dbReference type="InterPro" id="IPR050535">
    <property type="entry name" value="DNA_Repair-Maintenance_Comp"/>
</dbReference>
<evidence type="ECO:0000313" key="1">
    <source>
        <dbReference type="EMBL" id="KKK68575.1"/>
    </source>
</evidence>
<dbReference type="SUPFAM" id="SSF56300">
    <property type="entry name" value="Metallo-dependent phosphatases"/>
    <property type="match status" value="1"/>
</dbReference>
<reference evidence="1" key="1">
    <citation type="journal article" date="2015" name="Nature">
        <title>Complex archaea that bridge the gap between prokaryotes and eukaryotes.</title>
        <authorList>
            <person name="Spang A."/>
            <person name="Saw J.H."/>
            <person name="Jorgensen S.L."/>
            <person name="Zaremba-Niedzwiedzka K."/>
            <person name="Martijn J."/>
            <person name="Lind A.E."/>
            <person name="van Eijk R."/>
            <person name="Schleper C."/>
            <person name="Guy L."/>
            <person name="Ettema T.J."/>
        </authorList>
    </citation>
    <scope>NUCLEOTIDE SEQUENCE</scope>
</reference>
<evidence type="ECO:0008006" key="2">
    <source>
        <dbReference type="Google" id="ProtNLM"/>
    </source>
</evidence>
<sequence>FNRITEQSNTYIDLLVGNHDMADQGMQHHSLHWMKAFNFGNRLKDGPFRVIDHPLHNSHNLADPFSYLPYTEDKAVIEKFFAECGDVCFMHQGVAKVPMGSGFLIDEILTPDMIPDHVKHVFTGHYHQHNRVSDKLTIIGSTMQHNWSDTGDDRGYVWYDTETGDIELVDVGAPRFTTLNMDGRGSCDWSYNDNLKNKYIRVQDYNSTMKDEIREGLMGEGGALSVEFVPKVPGFTRLDLSGTKGSFHLPTLVEEYTKQQDIDDDRSKVGKELMK</sequence>
<dbReference type="PANTHER" id="PTHR30337">
    <property type="entry name" value="COMPONENT OF ATP-DEPENDENT DSDNA EXONUCLEASE"/>
    <property type="match status" value="1"/>
</dbReference>
<protein>
    <recommendedName>
        <fullName evidence="2">Calcineurin-like phosphoesterase domain-containing protein</fullName>
    </recommendedName>
</protein>
<accession>A0A0F8Y4L1</accession>
<name>A0A0F8Y4L1_9ZZZZ</name>
<dbReference type="Gene3D" id="3.60.21.10">
    <property type="match status" value="1"/>
</dbReference>
<dbReference type="InterPro" id="IPR029052">
    <property type="entry name" value="Metallo-depent_PP-like"/>
</dbReference>
<dbReference type="AlphaFoldDB" id="A0A0F8Y4L1"/>
<organism evidence="1">
    <name type="scientific">marine sediment metagenome</name>
    <dbReference type="NCBI Taxonomy" id="412755"/>
    <lineage>
        <taxon>unclassified sequences</taxon>
        <taxon>metagenomes</taxon>
        <taxon>ecological metagenomes</taxon>
    </lineage>
</organism>
<dbReference type="EMBL" id="LAZR01059068">
    <property type="protein sequence ID" value="KKK68575.1"/>
    <property type="molecule type" value="Genomic_DNA"/>
</dbReference>